<evidence type="ECO:0000256" key="4">
    <source>
        <dbReference type="ARBA" id="ARBA00047942"/>
    </source>
</evidence>
<dbReference type="InterPro" id="IPR036086">
    <property type="entry name" value="ParB/Sulfiredoxin_sf"/>
</dbReference>
<dbReference type="SUPFAM" id="SSF110849">
    <property type="entry name" value="ParB/Sulfiredoxin"/>
    <property type="match status" value="1"/>
</dbReference>
<dbReference type="InterPro" id="IPR029063">
    <property type="entry name" value="SAM-dependent_MTases_sf"/>
</dbReference>
<accession>A0ABV7TLA3</accession>
<dbReference type="Gene3D" id="3.40.50.150">
    <property type="entry name" value="Vaccinia Virus protein VP39"/>
    <property type="match status" value="1"/>
</dbReference>
<evidence type="ECO:0000313" key="7">
    <source>
        <dbReference type="EMBL" id="MFC3615279.1"/>
    </source>
</evidence>
<gene>
    <name evidence="7" type="ORF">ACFORG_16065</name>
</gene>
<evidence type="ECO:0000256" key="5">
    <source>
        <dbReference type="RuleBase" id="RU362026"/>
    </source>
</evidence>
<evidence type="ECO:0000256" key="2">
    <source>
        <dbReference type="ARBA" id="ARBA00022603"/>
    </source>
</evidence>
<dbReference type="EC" id="2.1.1.-" evidence="5"/>
<dbReference type="InterPro" id="IPR050336">
    <property type="entry name" value="Chromosome_partition/occlusion"/>
</dbReference>
<dbReference type="SUPFAM" id="SSF53335">
    <property type="entry name" value="S-adenosyl-L-methionine-dependent methyltransferases"/>
    <property type="match status" value="1"/>
</dbReference>
<comment type="similarity">
    <text evidence="1 5">Belongs to the N(4)/N(6)-methyltransferase family.</text>
</comment>
<evidence type="ECO:0000313" key="8">
    <source>
        <dbReference type="Proteomes" id="UP001595629"/>
    </source>
</evidence>
<dbReference type="PANTHER" id="PTHR33375:SF1">
    <property type="entry name" value="CHROMOSOME-PARTITIONING PROTEIN PARB-RELATED"/>
    <property type="match status" value="1"/>
</dbReference>
<dbReference type="PROSITE" id="PS00092">
    <property type="entry name" value="N6_MTASE"/>
    <property type="match status" value="1"/>
</dbReference>
<dbReference type="InterPro" id="IPR001091">
    <property type="entry name" value="RM_Methyltransferase"/>
</dbReference>
<dbReference type="PRINTS" id="PR00508">
    <property type="entry name" value="S21N4MTFRASE"/>
</dbReference>
<dbReference type="Pfam" id="PF01555">
    <property type="entry name" value="N6_N4_Mtase"/>
    <property type="match status" value="1"/>
</dbReference>
<organism evidence="7 8">
    <name type="scientific">Lutimaribacter marinistellae</name>
    <dbReference type="NCBI Taxonomy" id="1820329"/>
    <lineage>
        <taxon>Bacteria</taxon>
        <taxon>Pseudomonadati</taxon>
        <taxon>Pseudomonadota</taxon>
        <taxon>Alphaproteobacteria</taxon>
        <taxon>Rhodobacterales</taxon>
        <taxon>Roseobacteraceae</taxon>
        <taxon>Lutimaribacter</taxon>
    </lineage>
</organism>
<sequence>MSAAVAMIAPGDLVPDPRNARTHDRRQIRQIADSIRQFGFTNPCLVDEDNVLIAGHGRLEAARLLGLAEVPIIRVTHLTEPEKRALRLADNKIAEKAGWDLDLLAAELADLSEMELDFDIEVTGFETAEIDLVIGDAAGDDDPTPELAPVPDPDLPGVSQPGDLWLLGKHRLLCGNARYLADYERLMEGRQADMAFTDPPYNVPIAGHVCGNGRVRHLEFAEASGEMTPVEFTAFLAEVFGLGARHSRDGAIWLACIDWRHLPDMHSAGMEVFNDWLNLCVWVKTNGGMGSFYRSQHELICVFRNGTACHRNNVQLGKYGRNRTNVWTYPGVNTFRPGRMEELQAHPTAKPVAMIKDAILDVSRRGDLVLDPFMGGGARLIAAEQAGRVACGLEIDPGYVDVTLRRWRAETGQEPVRASDGCRLADLEQDLKQEVGQ</sequence>
<evidence type="ECO:0000256" key="3">
    <source>
        <dbReference type="ARBA" id="ARBA00022679"/>
    </source>
</evidence>
<dbReference type="EMBL" id="JBHRXI010000016">
    <property type="protein sequence ID" value="MFC3615279.1"/>
    <property type="molecule type" value="Genomic_DNA"/>
</dbReference>
<dbReference type="CDD" id="cd16403">
    <property type="entry name" value="ParB_N_like_MT"/>
    <property type="match status" value="1"/>
</dbReference>
<dbReference type="InterPro" id="IPR015840">
    <property type="entry name" value="DNA_MeTrfase_ParB"/>
</dbReference>
<reference evidence="8" key="1">
    <citation type="journal article" date="2019" name="Int. J. Syst. Evol. Microbiol.">
        <title>The Global Catalogue of Microorganisms (GCM) 10K type strain sequencing project: providing services to taxonomists for standard genome sequencing and annotation.</title>
        <authorList>
            <consortium name="The Broad Institute Genomics Platform"/>
            <consortium name="The Broad Institute Genome Sequencing Center for Infectious Disease"/>
            <person name="Wu L."/>
            <person name="Ma J."/>
        </authorList>
    </citation>
    <scope>NUCLEOTIDE SEQUENCE [LARGE SCALE GENOMIC DNA]</scope>
    <source>
        <strain evidence="8">KCTC 42911</strain>
    </source>
</reference>
<comment type="catalytic activity">
    <reaction evidence="4">
        <text>a 2'-deoxyadenosine in DNA + S-adenosyl-L-methionine = an N(6)-methyl-2'-deoxyadenosine in DNA + S-adenosyl-L-homocysteine + H(+)</text>
        <dbReference type="Rhea" id="RHEA:15197"/>
        <dbReference type="Rhea" id="RHEA-COMP:12418"/>
        <dbReference type="Rhea" id="RHEA-COMP:12419"/>
        <dbReference type="ChEBI" id="CHEBI:15378"/>
        <dbReference type="ChEBI" id="CHEBI:57856"/>
        <dbReference type="ChEBI" id="CHEBI:59789"/>
        <dbReference type="ChEBI" id="CHEBI:90615"/>
        <dbReference type="ChEBI" id="CHEBI:90616"/>
        <dbReference type="EC" id="2.1.1.72"/>
    </reaction>
</comment>
<dbReference type="InterPro" id="IPR003115">
    <property type="entry name" value="ParB_N"/>
</dbReference>
<proteinExistence type="inferred from homology"/>
<dbReference type="Pfam" id="PF02195">
    <property type="entry name" value="ParB_N"/>
    <property type="match status" value="1"/>
</dbReference>
<name>A0ABV7TLA3_9RHOB</name>
<dbReference type="Gene3D" id="3.90.1530.10">
    <property type="entry name" value="Conserved hypothetical protein from pyrococcus furiosus pfu- 392566-001, ParB domain"/>
    <property type="match status" value="1"/>
</dbReference>
<feature type="domain" description="ParB-like N-terminal" evidence="6">
    <location>
        <begin position="6"/>
        <end position="92"/>
    </location>
</feature>
<keyword evidence="8" id="KW-1185">Reference proteome</keyword>
<keyword evidence="2" id="KW-0489">Methyltransferase</keyword>
<evidence type="ECO:0000256" key="1">
    <source>
        <dbReference type="ARBA" id="ARBA00006594"/>
    </source>
</evidence>
<dbReference type="InterPro" id="IPR002941">
    <property type="entry name" value="DNA_methylase_N4/N6"/>
</dbReference>
<dbReference type="SMART" id="SM00470">
    <property type="entry name" value="ParB"/>
    <property type="match status" value="1"/>
</dbReference>
<dbReference type="Proteomes" id="UP001595629">
    <property type="component" value="Unassembled WGS sequence"/>
</dbReference>
<evidence type="ECO:0000259" key="6">
    <source>
        <dbReference type="SMART" id="SM00470"/>
    </source>
</evidence>
<dbReference type="PIRSF" id="PIRSF036758">
    <property type="entry name" value="Aden_M_ParB"/>
    <property type="match status" value="1"/>
</dbReference>
<dbReference type="InterPro" id="IPR002052">
    <property type="entry name" value="DNA_methylase_N6_adenine_CS"/>
</dbReference>
<comment type="caution">
    <text evidence="7">The sequence shown here is derived from an EMBL/GenBank/DDBJ whole genome shotgun (WGS) entry which is preliminary data.</text>
</comment>
<keyword evidence="3" id="KW-0808">Transferase</keyword>
<dbReference type="PANTHER" id="PTHR33375">
    <property type="entry name" value="CHROMOSOME-PARTITIONING PROTEIN PARB-RELATED"/>
    <property type="match status" value="1"/>
</dbReference>
<protein>
    <recommendedName>
        <fullName evidence="5">Methyltransferase</fullName>
        <ecNumber evidence="5">2.1.1.-</ecNumber>
    </recommendedName>
</protein>
<dbReference type="RefSeq" id="WP_386736533.1">
    <property type="nucleotide sequence ID" value="NZ_JBHRXI010000016.1"/>
</dbReference>